<proteinExistence type="predicted"/>
<evidence type="ECO:0000313" key="2">
    <source>
        <dbReference type="EMBL" id="KAK3350010.1"/>
    </source>
</evidence>
<feature type="compositionally biased region" description="Basic and acidic residues" evidence="1">
    <location>
        <begin position="292"/>
        <end position="308"/>
    </location>
</feature>
<evidence type="ECO:0000256" key="1">
    <source>
        <dbReference type="SAM" id="MobiDB-lite"/>
    </source>
</evidence>
<dbReference type="Proteomes" id="UP001275084">
    <property type="component" value="Unassembled WGS sequence"/>
</dbReference>
<feature type="region of interest" description="Disordered" evidence="1">
    <location>
        <begin position="179"/>
        <end position="316"/>
    </location>
</feature>
<reference evidence="2" key="1">
    <citation type="journal article" date="2023" name="Mol. Phylogenet. Evol.">
        <title>Genome-scale phylogeny and comparative genomics of the fungal order Sordariales.</title>
        <authorList>
            <person name="Hensen N."/>
            <person name="Bonometti L."/>
            <person name="Westerberg I."/>
            <person name="Brannstrom I.O."/>
            <person name="Guillou S."/>
            <person name="Cros-Aarteil S."/>
            <person name="Calhoun S."/>
            <person name="Haridas S."/>
            <person name="Kuo A."/>
            <person name="Mondo S."/>
            <person name="Pangilinan J."/>
            <person name="Riley R."/>
            <person name="LaButti K."/>
            <person name="Andreopoulos B."/>
            <person name="Lipzen A."/>
            <person name="Chen C."/>
            <person name="Yan M."/>
            <person name="Daum C."/>
            <person name="Ng V."/>
            <person name="Clum A."/>
            <person name="Steindorff A."/>
            <person name="Ohm R.A."/>
            <person name="Martin F."/>
            <person name="Silar P."/>
            <person name="Natvig D.O."/>
            <person name="Lalanne C."/>
            <person name="Gautier V."/>
            <person name="Ament-Velasquez S.L."/>
            <person name="Kruys A."/>
            <person name="Hutchinson M.I."/>
            <person name="Powell A.J."/>
            <person name="Barry K."/>
            <person name="Miller A.N."/>
            <person name="Grigoriev I.V."/>
            <person name="Debuchy R."/>
            <person name="Gladieux P."/>
            <person name="Hiltunen Thoren M."/>
            <person name="Johannesson H."/>
        </authorList>
    </citation>
    <scope>NUCLEOTIDE SEQUENCE</scope>
    <source>
        <strain evidence="2">CBS 955.72</strain>
    </source>
</reference>
<dbReference type="AlphaFoldDB" id="A0AAJ0HFT7"/>
<feature type="compositionally biased region" description="Polar residues" evidence="1">
    <location>
        <begin position="195"/>
        <end position="212"/>
    </location>
</feature>
<reference evidence="2" key="2">
    <citation type="submission" date="2023-06" db="EMBL/GenBank/DDBJ databases">
        <authorList>
            <consortium name="Lawrence Berkeley National Laboratory"/>
            <person name="Haridas S."/>
            <person name="Hensen N."/>
            <person name="Bonometti L."/>
            <person name="Westerberg I."/>
            <person name="Brannstrom I.O."/>
            <person name="Guillou S."/>
            <person name="Cros-Aarteil S."/>
            <person name="Calhoun S."/>
            <person name="Kuo A."/>
            <person name="Mondo S."/>
            <person name="Pangilinan J."/>
            <person name="Riley R."/>
            <person name="Labutti K."/>
            <person name="Andreopoulos B."/>
            <person name="Lipzen A."/>
            <person name="Chen C."/>
            <person name="Yanf M."/>
            <person name="Daum C."/>
            <person name="Ng V."/>
            <person name="Clum A."/>
            <person name="Steindorff A."/>
            <person name="Ohm R."/>
            <person name="Martin F."/>
            <person name="Silar P."/>
            <person name="Natvig D."/>
            <person name="Lalanne C."/>
            <person name="Gautier V."/>
            <person name="Ament-Velasquez S.L."/>
            <person name="Kruys A."/>
            <person name="Hutchinson M.I."/>
            <person name="Powell A.J."/>
            <person name="Barry K."/>
            <person name="Miller A.N."/>
            <person name="Grigoriev I.V."/>
            <person name="Debuchy R."/>
            <person name="Gladieux P."/>
            <person name="Thoren M.H."/>
            <person name="Johannesson H."/>
        </authorList>
    </citation>
    <scope>NUCLEOTIDE SEQUENCE</scope>
    <source>
        <strain evidence="2">CBS 955.72</strain>
    </source>
</reference>
<name>A0AAJ0HFT7_9PEZI</name>
<organism evidence="2 3">
    <name type="scientific">Lasiosphaeria hispida</name>
    <dbReference type="NCBI Taxonomy" id="260671"/>
    <lineage>
        <taxon>Eukaryota</taxon>
        <taxon>Fungi</taxon>
        <taxon>Dikarya</taxon>
        <taxon>Ascomycota</taxon>
        <taxon>Pezizomycotina</taxon>
        <taxon>Sordariomycetes</taxon>
        <taxon>Sordariomycetidae</taxon>
        <taxon>Sordariales</taxon>
        <taxon>Lasiosphaeriaceae</taxon>
        <taxon>Lasiosphaeria</taxon>
    </lineage>
</organism>
<accession>A0AAJ0HFT7</accession>
<keyword evidence="3" id="KW-1185">Reference proteome</keyword>
<protein>
    <submittedName>
        <fullName evidence="2">Uncharacterized protein</fullName>
    </submittedName>
</protein>
<comment type="caution">
    <text evidence="2">The sequence shown here is derived from an EMBL/GenBank/DDBJ whole genome shotgun (WGS) entry which is preliminary data.</text>
</comment>
<sequence length="316" mass="35474">MIAFQNRDRLGINYEQLDRLPFWAPLFGYTTETWFKSGIASDVMAYSEVVARALSPTEAQGIAESGAKARTLVAWTPPLTAALAFFFTWRGRGRFRFPFKTPGPTFDPTIFRVLAWLDTSPVIYGPHAIRAWHSLRFASYSALSYFAIKTVIGPFALAGHSVRLMQDPRTKDLFKEIQARAKHARQTGIDPRGSASPSGGQFPKQSEQQTWQLPPPQSEQRSWQDDEPSSLGDEHVQPAAPASSSSWDRLRRDGAVSARAASRRSQDGNEAQRSDSYVYSQSDEDSQSAKEQAQREFDAMLERERQSENSDSQDPF</sequence>
<dbReference type="EMBL" id="JAUIQD010000005">
    <property type="protein sequence ID" value="KAK3350010.1"/>
    <property type="molecule type" value="Genomic_DNA"/>
</dbReference>
<evidence type="ECO:0000313" key="3">
    <source>
        <dbReference type="Proteomes" id="UP001275084"/>
    </source>
</evidence>
<feature type="compositionally biased region" description="Basic and acidic residues" evidence="1">
    <location>
        <begin position="264"/>
        <end position="273"/>
    </location>
</feature>
<gene>
    <name evidence="2" type="ORF">B0T25DRAFT_592068</name>
</gene>